<organism evidence="1 2">
    <name type="scientific">Novilysobacter selenitireducens</name>
    <dbReference type="NCBI Taxonomy" id="2872639"/>
    <lineage>
        <taxon>Bacteria</taxon>
        <taxon>Pseudomonadati</taxon>
        <taxon>Pseudomonadota</taxon>
        <taxon>Gammaproteobacteria</taxon>
        <taxon>Lysobacterales</taxon>
        <taxon>Lysobacteraceae</taxon>
        <taxon>Novilysobacter</taxon>
    </lineage>
</organism>
<dbReference type="Proteomes" id="UP001430954">
    <property type="component" value="Unassembled WGS sequence"/>
</dbReference>
<gene>
    <name evidence="1" type="ORF">K6753_12680</name>
</gene>
<dbReference type="Pfam" id="PF04430">
    <property type="entry name" value="DUF498"/>
    <property type="match status" value="1"/>
</dbReference>
<dbReference type="PANTHER" id="PTHR21192">
    <property type="entry name" value="NUCLEAR PROTEIN E3-3"/>
    <property type="match status" value="1"/>
</dbReference>
<dbReference type="CDD" id="cd05560">
    <property type="entry name" value="Xcc1710_like"/>
    <property type="match status" value="1"/>
</dbReference>
<keyword evidence="2" id="KW-1185">Reference proteome</keyword>
<sequence length="125" mass="13014">MQLNLEPAEHAYVLRGADGRSALVNDRRLTSSFVIAPGTLLADWTPPAPSLLTPDALQPLLTMSPDVVVLGTGATQVFPPAAVMAECLRRGVGIEVMANDAAARTYTVLAGEGRNVVAGFILTGS</sequence>
<evidence type="ECO:0000313" key="2">
    <source>
        <dbReference type="Proteomes" id="UP001430954"/>
    </source>
</evidence>
<dbReference type="Gene3D" id="3.40.1230.10">
    <property type="entry name" value="MTH938-like"/>
    <property type="match status" value="1"/>
</dbReference>
<accession>A0ABS7T904</accession>
<comment type="caution">
    <text evidence="1">The sequence shown here is derived from an EMBL/GenBank/DDBJ whole genome shotgun (WGS) entry which is preliminary data.</text>
</comment>
<reference evidence="1 2" key="1">
    <citation type="submission" date="2021-09" db="EMBL/GenBank/DDBJ databases">
        <title>Lysobacter sp. 13A isolated from the river sediment.</title>
        <authorList>
            <person name="Liu H."/>
            <person name="Li S."/>
            <person name="Mao S."/>
        </authorList>
    </citation>
    <scope>NUCLEOTIDE SEQUENCE [LARGE SCALE GENOMIC DNA]</scope>
    <source>
        <strain evidence="1 2">13A</strain>
    </source>
</reference>
<dbReference type="InterPro" id="IPR007523">
    <property type="entry name" value="NDUFAF3/AAMDC"/>
</dbReference>
<evidence type="ECO:0000313" key="1">
    <source>
        <dbReference type="EMBL" id="MBZ4040386.1"/>
    </source>
</evidence>
<dbReference type="PANTHER" id="PTHR21192:SF2">
    <property type="entry name" value="NADH DEHYDROGENASE [UBIQUINONE] 1 ALPHA SUBCOMPLEX ASSEMBLY FACTOR 3"/>
    <property type="match status" value="1"/>
</dbReference>
<name>A0ABS7T904_9GAMM</name>
<dbReference type="InterPro" id="IPR036748">
    <property type="entry name" value="MTH938-like_sf"/>
</dbReference>
<dbReference type="EMBL" id="JAINZW010000006">
    <property type="protein sequence ID" value="MBZ4040386.1"/>
    <property type="molecule type" value="Genomic_DNA"/>
</dbReference>
<protein>
    <submittedName>
        <fullName evidence="1">Mth938-like domain-containing protein</fullName>
    </submittedName>
</protein>
<proteinExistence type="predicted"/>
<dbReference type="SUPFAM" id="SSF64076">
    <property type="entry name" value="MTH938-like"/>
    <property type="match status" value="1"/>
</dbReference>
<dbReference type="RefSeq" id="WP_223676836.1">
    <property type="nucleotide sequence ID" value="NZ_JAINZW010000006.1"/>
</dbReference>